<gene>
    <name evidence="1" type="ORF">AVDCRST_MAG37-2146</name>
</gene>
<sequence length="52" mass="5759">WRGPMRPSSRSCFVRHLSSAFGANGCHTSPGLRPWGLERTGKRAIRASTTPY</sequence>
<feature type="non-terminal residue" evidence="1">
    <location>
        <position position="52"/>
    </location>
</feature>
<dbReference type="EMBL" id="CADCVD010000102">
    <property type="protein sequence ID" value="CAA9449138.1"/>
    <property type="molecule type" value="Genomic_DNA"/>
</dbReference>
<protein>
    <submittedName>
        <fullName evidence="1">Uncharacterized protein</fullName>
    </submittedName>
</protein>
<organism evidence="1">
    <name type="scientific">uncultured Rubrobacteraceae bacterium</name>
    <dbReference type="NCBI Taxonomy" id="349277"/>
    <lineage>
        <taxon>Bacteria</taxon>
        <taxon>Bacillati</taxon>
        <taxon>Actinomycetota</taxon>
        <taxon>Rubrobacteria</taxon>
        <taxon>Rubrobacterales</taxon>
        <taxon>Rubrobacteraceae</taxon>
        <taxon>environmental samples</taxon>
    </lineage>
</organism>
<feature type="non-terminal residue" evidence="1">
    <location>
        <position position="1"/>
    </location>
</feature>
<name>A0A6J4QNQ7_9ACTN</name>
<evidence type="ECO:0000313" key="1">
    <source>
        <dbReference type="EMBL" id="CAA9449138.1"/>
    </source>
</evidence>
<dbReference type="AlphaFoldDB" id="A0A6J4QNQ7"/>
<proteinExistence type="predicted"/>
<reference evidence="1" key="1">
    <citation type="submission" date="2020-02" db="EMBL/GenBank/DDBJ databases">
        <authorList>
            <person name="Meier V. D."/>
        </authorList>
    </citation>
    <scope>NUCLEOTIDE SEQUENCE</scope>
    <source>
        <strain evidence="1">AVDCRST_MAG37</strain>
    </source>
</reference>
<accession>A0A6J4QNQ7</accession>